<accession>A0A8C3AF43</accession>
<evidence type="ECO:0000313" key="4">
    <source>
        <dbReference type="Proteomes" id="UP000694565"/>
    </source>
</evidence>
<reference evidence="3" key="1">
    <citation type="submission" date="2025-08" db="UniProtKB">
        <authorList>
            <consortium name="Ensembl"/>
        </authorList>
    </citation>
    <scope>IDENTIFICATION</scope>
</reference>
<evidence type="ECO:0000313" key="3">
    <source>
        <dbReference type="Ensembl" id="ENSCLMP00005041032.1"/>
    </source>
</evidence>
<dbReference type="InterPro" id="IPR026755">
    <property type="entry name" value="Fam221a/b"/>
</dbReference>
<protein>
    <recommendedName>
        <fullName evidence="2">Protein FAM221A</fullName>
    </recommendedName>
</protein>
<evidence type="ECO:0000256" key="2">
    <source>
        <dbReference type="ARBA" id="ARBA00039630"/>
    </source>
</evidence>
<organism evidence="3 4">
    <name type="scientific">Cyclopterus lumpus</name>
    <name type="common">Lumpsucker</name>
    <dbReference type="NCBI Taxonomy" id="8103"/>
    <lineage>
        <taxon>Eukaryota</taxon>
        <taxon>Metazoa</taxon>
        <taxon>Chordata</taxon>
        <taxon>Craniata</taxon>
        <taxon>Vertebrata</taxon>
        <taxon>Euteleostomi</taxon>
        <taxon>Actinopterygii</taxon>
        <taxon>Neopterygii</taxon>
        <taxon>Teleostei</taxon>
        <taxon>Neoteleostei</taxon>
        <taxon>Acanthomorphata</taxon>
        <taxon>Eupercaria</taxon>
        <taxon>Perciformes</taxon>
        <taxon>Cottioidei</taxon>
        <taxon>Cottales</taxon>
        <taxon>Cyclopteridae</taxon>
        <taxon>Cyclopterus</taxon>
    </lineage>
</organism>
<sequence length="287" mass="32399">MEKVCLNESALHAVDDYREYTRIVGDDDGGQLFTPEEYEEYKRKLLPQRVKNRLYVSFGVPGGIDCKLIGPETLCFCTHRYKQHKTDFEVVPSERPLALPCQVRVCPCSAYQYVPQIGPNPVRCRCKHFPQDHSEATGHLCKTCSSCSGFKSPFTCGCGQPSSAHQTLVETKLERGARGQPLGRDVPYAAMGGLTGFRSLLDGYLALEVSDTDQDRENGFRRDALHQGLKERLLKHQALFTVRERPTNSEHIKEQHSSHSPSVKLSINYWAIITMQINHTPFLICNI</sequence>
<evidence type="ECO:0000256" key="1">
    <source>
        <dbReference type="ARBA" id="ARBA00011026"/>
    </source>
</evidence>
<dbReference type="GeneTree" id="ENSGT00770000120611"/>
<reference evidence="3" key="2">
    <citation type="submission" date="2025-09" db="UniProtKB">
        <authorList>
            <consortium name="Ensembl"/>
        </authorList>
    </citation>
    <scope>IDENTIFICATION</scope>
</reference>
<keyword evidence="4" id="KW-1185">Reference proteome</keyword>
<comment type="similarity">
    <text evidence="1">Belongs to the FAM221 family.</text>
</comment>
<dbReference type="PANTHER" id="PTHR31214:SF2">
    <property type="entry name" value="PROTEIN FAM221A"/>
    <property type="match status" value="1"/>
</dbReference>
<dbReference type="AlphaFoldDB" id="A0A8C3AF43"/>
<name>A0A8C3AF43_CYCLU</name>
<dbReference type="Pfam" id="PF14753">
    <property type="entry name" value="FAM221"/>
    <property type="match status" value="1"/>
</dbReference>
<dbReference type="PANTHER" id="PTHR31214">
    <property type="entry name" value="PROTEIN FAM221A-RELATED"/>
    <property type="match status" value="1"/>
</dbReference>
<dbReference type="Proteomes" id="UP000694565">
    <property type="component" value="Unplaced"/>
</dbReference>
<proteinExistence type="inferred from homology"/>
<dbReference type="Ensembl" id="ENSCLMT00005042543.1">
    <property type="protein sequence ID" value="ENSCLMP00005041032.1"/>
    <property type="gene ID" value="ENSCLMG00005019265.1"/>
</dbReference>